<reference evidence="3 4" key="1">
    <citation type="journal article" date="2018" name="PLoS ONE">
        <title>The draft genome of Kipferlia bialata reveals reductive genome evolution in fornicate parasites.</title>
        <authorList>
            <person name="Tanifuji G."/>
            <person name="Takabayashi S."/>
            <person name="Kume K."/>
            <person name="Takagi M."/>
            <person name="Nakayama T."/>
            <person name="Kamikawa R."/>
            <person name="Inagaki Y."/>
            <person name="Hashimoto T."/>
        </authorList>
    </citation>
    <scope>NUCLEOTIDE SEQUENCE [LARGE SCALE GENOMIC DNA]</scope>
    <source>
        <strain evidence="3">NY0173</strain>
    </source>
</reference>
<dbReference type="EMBL" id="BDIP01001989">
    <property type="protein sequence ID" value="GIQ85527.1"/>
    <property type="molecule type" value="Genomic_DNA"/>
</dbReference>
<gene>
    <name evidence="3" type="ORF">KIPB_007206</name>
</gene>
<feature type="compositionally biased region" description="Basic and acidic residues" evidence="2">
    <location>
        <begin position="217"/>
        <end position="235"/>
    </location>
</feature>
<dbReference type="Proteomes" id="UP000265618">
    <property type="component" value="Unassembled WGS sequence"/>
</dbReference>
<feature type="coiled-coil region" evidence="1">
    <location>
        <begin position="437"/>
        <end position="466"/>
    </location>
</feature>
<feature type="compositionally biased region" description="Polar residues" evidence="2">
    <location>
        <begin position="772"/>
        <end position="786"/>
    </location>
</feature>
<evidence type="ECO:0000256" key="1">
    <source>
        <dbReference type="SAM" id="Coils"/>
    </source>
</evidence>
<feature type="compositionally biased region" description="Basic and acidic residues" evidence="2">
    <location>
        <begin position="292"/>
        <end position="323"/>
    </location>
</feature>
<feature type="region of interest" description="Disordered" evidence="2">
    <location>
        <begin position="670"/>
        <end position="735"/>
    </location>
</feature>
<comment type="caution">
    <text evidence="3">The sequence shown here is derived from an EMBL/GenBank/DDBJ whole genome shotgun (WGS) entry which is preliminary data.</text>
</comment>
<feature type="compositionally biased region" description="Low complexity" evidence="2">
    <location>
        <begin position="675"/>
        <end position="694"/>
    </location>
</feature>
<feature type="region of interest" description="Disordered" evidence="2">
    <location>
        <begin position="292"/>
        <end position="366"/>
    </location>
</feature>
<protein>
    <submittedName>
        <fullName evidence="3">Uncharacterized protein</fullName>
    </submittedName>
</protein>
<keyword evidence="4" id="KW-1185">Reference proteome</keyword>
<feature type="region of interest" description="Disordered" evidence="2">
    <location>
        <begin position="45"/>
        <end position="186"/>
    </location>
</feature>
<feature type="coiled-coil region" evidence="1">
    <location>
        <begin position="572"/>
        <end position="648"/>
    </location>
</feature>
<feature type="compositionally biased region" description="Basic and acidic residues" evidence="2">
    <location>
        <begin position="54"/>
        <end position="69"/>
    </location>
</feature>
<feature type="compositionally biased region" description="Low complexity" evidence="2">
    <location>
        <begin position="832"/>
        <end position="844"/>
    </location>
</feature>
<feature type="compositionally biased region" description="Basic and acidic residues" evidence="2">
    <location>
        <begin position="154"/>
        <end position="165"/>
    </location>
</feature>
<feature type="region of interest" description="Disordered" evidence="2">
    <location>
        <begin position="215"/>
        <end position="248"/>
    </location>
</feature>
<feature type="compositionally biased region" description="Basic and acidic residues" evidence="2">
    <location>
        <begin position="173"/>
        <end position="186"/>
    </location>
</feature>
<evidence type="ECO:0000256" key="2">
    <source>
        <dbReference type="SAM" id="MobiDB-lite"/>
    </source>
</evidence>
<feature type="region of interest" description="Disordered" evidence="2">
    <location>
        <begin position="1"/>
        <end position="27"/>
    </location>
</feature>
<keyword evidence="1" id="KW-0175">Coiled coil</keyword>
<evidence type="ECO:0000313" key="3">
    <source>
        <dbReference type="EMBL" id="GIQ85527.1"/>
    </source>
</evidence>
<feature type="region of interest" description="Disordered" evidence="2">
    <location>
        <begin position="768"/>
        <end position="793"/>
    </location>
</feature>
<feature type="compositionally biased region" description="Low complexity" evidence="2">
    <location>
        <begin position="77"/>
        <end position="88"/>
    </location>
</feature>
<name>A0A9K3GJU9_9EUKA</name>
<accession>A0A9K3GJU9</accession>
<organism evidence="3 4">
    <name type="scientific">Kipferlia bialata</name>
    <dbReference type="NCBI Taxonomy" id="797122"/>
    <lineage>
        <taxon>Eukaryota</taxon>
        <taxon>Metamonada</taxon>
        <taxon>Carpediemonas-like organisms</taxon>
        <taxon>Kipferlia</taxon>
    </lineage>
</organism>
<proteinExistence type="predicted"/>
<feature type="compositionally biased region" description="Basic and acidic residues" evidence="2">
    <location>
        <begin position="348"/>
        <end position="366"/>
    </location>
</feature>
<feature type="region of interest" description="Disordered" evidence="2">
    <location>
        <begin position="828"/>
        <end position="854"/>
    </location>
</feature>
<dbReference type="AlphaFoldDB" id="A0A9K3GJU9"/>
<sequence length="854" mass="93221">MGGGGDGIDGSMALGSDSVLREREREASSALLGLDDILSAPAPVSFFSAGTEGETERERGGIRGEEKESPFPSPAVSPSHPLSRSPSRQGLYTRYSHYSGVARTGSPKARRRGSVSGPAIPTQDTDTQPIPSVRHSSELFPSPSPSPSVSREASGMRERIGERESAVSPLVREGGREGEAGREKDGSRMVKILRLHERELQRLKSQHVSQLNALEASLERERETERGEARQRVTELEQALQESEREREREVAEVVAKSQALLKQMKEGFREELQRERERERRERERLEVLSKLNAEEERERTRDQTAKRERAAADASRERERQAVVAAESRHKAREMSILSECASKLESNRKRERQRDKKGERDLSRMATALRSLSDDEWASVNTLLASASSPVVSSRGVSLSLSIGSSAADAPASAVETLVRYTRCSIGVMEQGKAEEEEREEREAEREARIEELEESLKLLRMSSAEEIDSLQTRLASETSQSFDTSQLSSDKDQSGLGELLLECVALRTSEAKMKEREAEYKKEILTLRRQLSGIVDAHKALQREFQEMEVERGVLLSTEHPSDGLREVSDLQVAVERERERADMAMAELSSTNAQLVAETERQEGMRCRLESTLADLEREREERQREQRELDSLRRKLAQAQTQLYQYQCGGKRDGALAQAVSGVSPVHTPSVSPALPVLPALPSAVPRSSGRRRPARGTGGSPGTKGAKEGGGRGAVSPPSSIPLSHSINPSLSQGALPIGAGASLSPSSSSLRRATVAAESGWMGGSNTPHTGYTGSPSVSGLMAAPAVPPEFGREASLSYPMESLQMRSYSAYSTNSVYSGQTNGGFSPSASPSGPAMQRDPSSRGL</sequence>
<feature type="compositionally biased region" description="Low complexity" evidence="2">
    <location>
        <begin position="723"/>
        <end position="735"/>
    </location>
</feature>
<evidence type="ECO:0000313" key="4">
    <source>
        <dbReference type="Proteomes" id="UP000265618"/>
    </source>
</evidence>